<evidence type="ECO:0000256" key="1">
    <source>
        <dbReference type="ARBA" id="ARBA00001526"/>
    </source>
</evidence>
<gene>
    <name evidence="6" type="primary">bla</name>
    <name evidence="6" type="ORF">K3148_03535</name>
</gene>
<dbReference type="Pfam" id="PF13354">
    <property type="entry name" value="Beta-lactamase2"/>
    <property type="match status" value="1"/>
</dbReference>
<dbReference type="PROSITE" id="PS51257">
    <property type="entry name" value="PROKAR_LIPOPROTEIN"/>
    <property type="match status" value="1"/>
</dbReference>
<dbReference type="InterPro" id="IPR006311">
    <property type="entry name" value="TAT_signal"/>
</dbReference>
<dbReference type="RefSeq" id="WP_221425945.1">
    <property type="nucleotide sequence ID" value="NZ_CP081295.1"/>
</dbReference>
<dbReference type="EMBL" id="CP081295">
    <property type="protein sequence ID" value="QZD90477.1"/>
    <property type="molecule type" value="Genomic_DNA"/>
</dbReference>
<dbReference type="Proteomes" id="UP000824281">
    <property type="component" value="Chromosome"/>
</dbReference>
<evidence type="ECO:0000256" key="4">
    <source>
        <dbReference type="ARBA" id="ARBA00030171"/>
    </source>
</evidence>
<proteinExistence type="inferred from homology"/>
<name>A0ABX8ZNB8_9SPHN</name>
<dbReference type="SUPFAM" id="SSF56601">
    <property type="entry name" value="beta-lactamase/transpeptidase-like"/>
    <property type="match status" value="1"/>
</dbReference>
<evidence type="ECO:0000256" key="2">
    <source>
        <dbReference type="ARBA" id="ARBA00009009"/>
    </source>
</evidence>
<dbReference type="PRINTS" id="PR00118">
    <property type="entry name" value="BLACTAMASEA"/>
</dbReference>
<dbReference type="PANTHER" id="PTHR35333">
    <property type="entry name" value="BETA-LACTAMASE"/>
    <property type="match status" value="1"/>
</dbReference>
<sequence length="310" mass="33757">MSLARRSFLASAAGLLGSACVPLDRSIAGRTSAQFRILERELGGRLGVVFYDPANRSLLDYRGLERFPMASTFKTSLAAFALALEQQGALDLSRRMEWSEEELLFHSPFTRENLGRGASLRELARAAQTTSDNLAANILLRETGGPAALTAFLRDLGDDTTRIERNEPEVNFVPSGEERGTTTPLAMARTLAALIGENTHGPLDAERRQELRGWMIQSETGLDRVRAGLPKDWVAGDKTGNSGTWNARMGFARGDVGFVESPAGSPVFFAVYHQSPLGAPVDGARVDAVFARIGRSLTDWVRDLYTIVLT</sequence>
<dbReference type="PROSITE" id="PS51318">
    <property type="entry name" value="TAT"/>
    <property type="match status" value="1"/>
</dbReference>
<feature type="domain" description="Beta-lactamase class A catalytic" evidence="5">
    <location>
        <begin position="47"/>
        <end position="272"/>
    </location>
</feature>
<accession>A0ABX8ZNB8</accession>
<keyword evidence="7" id="KW-1185">Reference proteome</keyword>
<dbReference type="EC" id="3.5.2.6" evidence="3"/>
<organism evidence="6 7">
    <name type="scientific">Qipengyuania aurantiaca</name>
    <dbReference type="NCBI Taxonomy" id="2867233"/>
    <lineage>
        <taxon>Bacteria</taxon>
        <taxon>Pseudomonadati</taxon>
        <taxon>Pseudomonadota</taxon>
        <taxon>Alphaproteobacteria</taxon>
        <taxon>Sphingomonadales</taxon>
        <taxon>Erythrobacteraceae</taxon>
        <taxon>Qipengyuania</taxon>
    </lineage>
</organism>
<reference evidence="6 7" key="1">
    <citation type="submission" date="2021-08" db="EMBL/GenBank/DDBJ databases">
        <title>Comparative Genomics Analysis of the Genus Qipengyuania Reveals Extensive Genetic Diversity and Metabolic Versatility, Including the Description of Fifteen Novel Species.</title>
        <authorList>
            <person name="Liu Y."/>
        </authorList>
    </citation>
    <scope>NUCLEOTIDE SEQUENCE [LARGE SCALE GENOMIC DNA]</scope>
    <source>
        <strain evidence="6 7">1NDH13</strain>
    </source>
</reference>
<evidence type="ECO:0000259" key="5">
    <source>
        <dbReference type="Pfam" id="PF13354"/>
    </source>
</evidence>
<evidence type="ECO:0000256" key="3">
    <source>
        <dbReference type="ARBA" id="ARBA00012865"/>
    </source>
</evidence>
<dbReference type="InterPro" id="IPR012338">
    <property type="entry name" value="Beta-lactam/transpept-like"/>
</dbReference>
<dbReference type="Gene3D" id="3.40.710.10">
    <property type="entry name" value="DD-peptidase/beta-lactamase superfamily"/>
    <property type="match status" value="1"/>
</dbReference>
<dbReference type="PANTHER" id="PTHR35333:SF3">
    <property type="entry name" value="BETA-LACTAMASE-TYPE TRANSPEPTIDASE FOLD CONTAINING PROTEIN"/>
    <property type="match status" value="1"/>
</dbReference>
<dbReference type="NCBIfam" id="NF033103">
    <property type="entry name" value="bla_class_A"/>
    <property type="match status" value="1"/>
</dbReference>
<dbReference type="InterPro" id="IPR000871">
    <property type="entry name" value="Beta-lactam_class-A"/>
</dbReference>
<protein>
    <recommendedName>
        <fullName evidence="3">beta-lactamase</fullName>
        <ecNumber evidence="3">3.5.2.6</ecNumber>
    </recommendedName>
    <alternativeName>
        <fullName evidence="4">Penicillinase</fullName>
    </alternativeName>
</protein>
<dbReference type="InterPro" id="IPR045155">
    <property type="entry name" value="Beta-lactam_cat"/>
</dbReference>
<evidence type="ECO:0000313" key="6">
    <source>
        <dbReference type="EMBL" id="QZD90477.1"/>
    </source>
</evidence>
<comment type="catalytic activity">
    <reaction evidence="1">
        <text>a beta-lactam + H2O = a substituted beta-amino acid</text>
        <dbReference type="Rhea" id="RHEA:20401"/>
        <dbReference type="ChEBI" id="CHEBI:15377"/>
        <dbReference type="ChEBI" id="CHEBI:35627"/>
        <dbReference type="ChEBI" id="CHEBI:140347"/>
        <dbReference type="EC" id="3.5.2.6"/>
    </reaction>
</comment>
<comment type="similarity">
    <text evidence="2">Belongs to the class-A beta-lactamase family.</text>
</comment>
<evidence type="ECO:0000313" key="7">
    <source>
        <dbReference type="Proteomes" id="UP000824281"/>
    </source>
</evidence>